<dbReference type="SUPFAM" id="SSF50891">
    <property type="entry name" value="Cyclophilin-like"/>
    <property type="match status" value="1"/>
</dbReference>
<reference evidence="5 6" key="1">
    <citation type="submission" date="2017-12" db="EMBL/GenBank/DDBJ databases">
        <title>Taxonomic description and draft genome of Pradoshia cofamensis Gen. nov., sp. nov., a thermotolerant bacillale isolated from anterior gut of earthworm Eisenia fetida.</title>
        <authorList>
            <person name="Saha T."/>
            <person name="Chakraborty R."/>
        </authorList>
    </citation>
    <scope>NUCLEOTIDE SEQUENCE [LARGE SCALE GENOMIC DNA]</scope>
    <source>
        <strain evidence="5 6">EAG3</strain>
    </source>
</reference>
<keyword evidence="1" id="KW-0547">Nucleotide-binding</keyword>
<evidence type="ECO:0000256" key="3">
    <source>
        <dbReference type="ARBA" id="ARBA00022840"/>
    </source>
</evidence>
<keyword evidence="3" id="KW-0067">ATP-binding</keyword>
<evidence type="ECO:0000313" key="6">
    <source>
        <dbReference type="Proteomes" id="UP000239663"/>
    </source>
</evidence>
<feature type="domain" description="Carboxyltransferase" evidence="4">
    <location>
        <begin position="22"/>
        <end position="306"/>
    </location>
</feature>
<gene>
    <name evidence="5" type="ORF">CYL18_13950</name>
</gene>
<keyword evidence="2" id="KW-0378">Hydrolase</keyword>
<dbReference type="AlphaFoldDB" id="A0A2S7MXK6"/>
<dbReference type="NCBIfam" id="TIGR00724">
    <property type="entry name" value="urea_amlyse_rel"/>
    <property type="match status" value="1"/>
</dbReference>
<evidence type="ECO:0000313" key="5">
    <source>
        <dbReference type="EMBL" id="PQD94509.1"/>
    </source>
</evidence>
<keyword evidence="6" id="KW-1185">Reference proteome</keyword>
<protein>
    <submittedName>
        <fullName evidence="5">KipI antagonist</fullName>
    </submittedName>
</protein>
<dbReference type="EMBL" id="PKOZ01000009">
    <property type="protein sequence ID" value="PQD94509.1"/>
    <property type="molecule type" value="Genomic_DNA"/>
</dbReference>
<dbReference type="InterPro" id="IPR029000">
    <property type="entry name" value="Cyclophilin-like_dom_sf"/>
</dbReference>
<evidence type="ECO:0000256" key="2">
    <source>
        <dbReference type="ARBA" id="ARBA00022801"/>
    </source>
</evidence>
<dbReference type="GO" id="GO:0016787">
    <property type="term" value="F:hydrolase activity"/>
    <property type="evidence" value="ECO:0007669"/>
    <property type="project" value="UniProtKB-KW"/>
</dbReference>
<sequence length="319" mass="35583">MIIEKPGLLSTIQDLGRKGYKRYGIISSGSMDQIAHRIANMLVLNDEDDEAIEITMTGPVIQFQNDAVIAITGGQLSPAINEEKIEMYRPVLVRAGDVLSFGRAKEGIRSYLAVHGGFSVDRVMQSASTYLRAGIGGYKGRALKKGDVLPLKRTISIDEWDKPIKWSANRFNHSQDMMPKTIRVIKGLQYDAFTEDSQRSFEEKEYTVMPDSDRMGYRLDGENLSLKEQREFISEAVSFGTIQVPADGQPIILLADSQTLGGYAKLAQIATVNRSILAQSKPGDRLKFNVIGLNEAQRLLIEQEQELQILKRAIALEME</sequence>
<dbReference type="Proteomes" id="UP000239663">
    <property type="component" value="Unassembled WGS sequence"/>
</dbReference>
<evidence type="ECO:0000256" key="1">
    <source>
        <dbReference type="ARBA" id="ARBA00022741"/>
    </source>
</evidence>
<name>A0A2S7MXK6_9BACI</name>
<dbReference type="OrthoDB" id="9782422at2"/>
<dbReference type="InterPro" id="IPR052708">
    <property type="entry name" value="PxpC"/>
</dbReference>
<dbReference type="InterPro" id="IPR003778">
    <property type="entry name" value="CT_A_B"/>
</dbReference>
<dbReference type="Pfam" id="PF02626">
    <property type="entry name" value="CT_A_B"/>
    <property type="match status" value="1"/>
</dbReference>
<dbReference type="GO" id="GO:0005524">
    <property type="term" value="F:ATP binding"/>
    <property type="evidence" value="ECO:0007669"/>
    <property type="project" value="UniProtKB-KW"/>
</dbReference>
<comment type="caution">
    <text evidence="5">The sequence shown here is derived from an EMBL/GenBank/DDBJ whole genome shotgun (WGS) entry which is preliminary data.</text>
</comment>
<accession>A0A2S7MXK6</accession>
<dbReference type="Gene3D" id="2.40.100.10">
    <property type="entry name" value="Cyclophilin-like"/>
    <property type="match status" value="1"/>
</dbReference>
<proteinExistence type="predicted"/>
<dbReference type="RefSeq" id="WP_104850147.1">
    <property type="nucleotide sequence ID" value="NZ_PKOZ01000009.1"/>
</dbReference>
<dbReference type="PANTHER" id="PTHR43309:SF5">
    <property type="entry name" value="5-OXOPROLINASE SUBUNIT C"/>
    <property type="match status" value="1"/>
</dbReference>
<evidence type="ECO:0000259" key="4">
    <source>
        <dbReference type="SMART" id="SM00797"/>
    </source>
</evidence>
<organism evidence="5 6">
    <name type="scientific">Pradoshia eiseniae</name>
    <dbReference type="NCBI Taxonomy" id="2064768"/>
    <lineage>
        <taxon>Bacteria</taxon>
        <taxon>Bacillati</taxon>
        <taxon>Bacillota</taxon>
        <taxon>Bacilli</taxon>
        <taxon>Bacillales</taxon>
        <taxon>Bacillaceae</taxon>
        <taxon>Pradoshia</taxon>
    </lineage>
</organism>
<dbReference type="PANTHER" id="PTHR43309">
    <property type="entry name" value="5-OXOPROLINASE SUBUNIT C"/>
    <property type="match status" value="1"/>
</dbReference>
<dbReference type="SMART" id="SM00797">
    <property type="entry name" value="AHS2"/>
    <property type="match status" value="1"/>
</dbReference>